<comment type="similarity">
    <text evidence="7">Belongs to the glycosyltransferase group 1 family.</text>
</comment>
<evidence type="ECO:0000259" key="8">
    <source>
        <dbReference type="Pfam" id="PF04413"/>
    </source>
</evidence>
<dbReference type="Pfam" id="PF04413">
    <property type="entry name" value="Glycos_transf_N"/>
    <property type="match status" value="1"/>
</dbReference>
<proteinExistence type="inferred from homology"/>
<keyword evidence="4 7" id="KW-0808">Transferase</keyword>
<evidence type="ECO:0000256" key="6">
    <source>
        <dbReference type="ARBA" id="ARBA00049183"/>
    </source>
</evidence>
<comment type="caution">
    <text evidence="9">The sequence shown here is derived from an EMBL/GenBank/DDBJ whole genome shotgun (WGS) entry which is preliminary data.</text>
</comment>
<dbReference type="GO" id="GO:0016740">
    <property type="term" value="F:transferase activity"/>
    <property type="evidence" value="ECO:0007669"/>
    <property type="project" value="UniProtKB-KW"/>
</dbReference>
<dbReference type="EMBL" id="BSPW01000105">
    <property type="protein sequence ID" value="GLT20352.1"/>
    <property type="molecule type" value="Genomic_DNA"/>
</dbReference>
<dbReference type="Gene3D" id="3.40.50.11720">
    <property type="entry name" value="3-Deoxy-D-manno-octulosonic-acid transferase, N-terminal domain"/>
    <property type="match status" value="1"/>
</dbReference>
<evidence type="ECO:0000256" key="5">
    <source>
        <dbReference type="ARBA" id="ARBA00031445"/>
    </source>
</evidence>
<evidence type="ECO:0000256" key="1">
    <source>
        <dbReference type="ARBA" id="ARBA00004713"/>
    </source>
</evidence>
<evidence type="ECO:0000313" key="10">
    <source>
        <dbReference type="Proteomes" id="UP001157138"/>
    </source>
</evidence>
<dbReference type="PANTHER" id="PTHR42755">
    <property type="entry name" value="3-DEOXY-MANNO-OCTULOSONATE CYTIDYLYLTRANSFERASE"/>
    <property type="match status" value="1"/>
</dbReference>
<protein>
    <recommendedName>
        <fullName evidence="3 7">3-deoxy-D-manno-octulosonic acid transferase</fullName>
        <shortName evidence="7">Kdo transferase</shortName>
        <ecNumber evidence="2 7">2.4.99.12</ecNumber>
    </recommendedName>
    <alternativeName>
        <fullName evidence="5 7">Lipid IV(A) 3-deoxy-D-manno-octulosonic acid transferase</fullName>
    </alternativeName>
</protein>
<dbReference type="InterPro" id="IPR039901">
    <property type="entry name" value="Kdotransferase"/>
</dbReference>
<keyword evidence="7" id="KW-0472">Membrane</keyword>
<dbReference type="SUPFAM" id="SSF53756">
    <property type="entry name" value="UDP-Glycosyltransferase/glycogen phosphorylase"/>
    <property type="match status" value="1"/>
</dbReference>
<dbReference type="InterPro" id="IPR007507">
    <property type="entry name" value="Glycos_transf_N"/>
</dbReference>
<dbReference type="InterPro" id="IPR038107">
    <property type="entry name" value="Glycos_transf_N_sf"/>
</dbReference>
<reference evidence="10" key="1">
    <citation type="journal article" date="2019" name="Int. J. Syst. Evol. Microbiol.">
        <title>The Global Catalogue of Microorganisms (GCM) 10K type strain sequencing project: providing services to taxonomists for standard genome sequencing and annotation.</title>
        <authorList>
            <consortium name="The Broad Institute Genomics Platform"/>
            <consortium name="The Broad Institute Genome Sequencing Center for Infectious Disease"/>
            <person name="Wu L."/>
            <person name="Ma J."/>
        </authorList>
    </citation>
    <scope>NUCLEOTIDE SEQUENCE [LARGE SCALE GENOMIC DNA]</scope>
    <source>
        <strain evidence="10">NBRC 108723</strain>
    </source>
</reference>
<keyword evidence="7" id="KW-1003">Cell membrane</keyword>
<keyword evidence="7" id="KW-0448">Lipopolysaccharide biosynthesis</keyword>
<dbReference type="Proteomes" id="UP001157138">
    <property type="component" value="Unassembled WGS sequence"/>
</dbReference>
<evidence type="ECO:0000313" key="9">
    <source>
        <dbReference type="EMBL" id="GLT20352.1"/>
    </source>
</evidence>
<feature type="domain" description="3-deoxy-D-manno-octulosonic-acid transferase N-terminal" evidence="8">
    <location>
        <begin position="33"/>
        <end position="213"/>
    </location>
</feature>
<evidence type="ECO:0000256" key="4">
    <source>
        <dbReference type="ARBA" id="ARBA00022679"/>
    </source>
</evidence>
<comment type="pathway">
    <text evidence="1 7">Bacterial outer membrane biogenesis; LPS core biosynthesis.</text>
</comment>
<dbReference type="EC" id="2.4.99.12" evidence="2 7"/>
<comment type="catalytic activity">
    <reaction evidence="6 7">
        <text>lipid IVA (E. coli) + CMP-3-deoxy-beta-D-manno-octulosonate = alpha-Kdo-(2-&gt;6)-lipid IVA (E. coli) + CMP + H(+)</text>
        <dbReference type="Rhea" id="RHEA:28066"/>
        <dbReference type="ChEBI" id="CHEBI:15378"/>
        <dbReference type="ChEBI" id="CHEBI:58603"/>
        <dbReference type="ChEBI" id="CHEBI:60364"/>
        <dbReference type="ChEBI" id="CHEBI:60377"/>
        <dbReference type="ChEBI" id="CHEBI:85987"/>
        <dbReference type="EC" id="2.4.99.12"/>
    </reaction>
</comment>
<organism evidence="9 10">
    <name type="scientific">Vibrio zhanjiangensis</name>
    <dbReference type="NCBI Taxonomy" id="1046128"/>
    <lineage>
        <taxon>Bacteria</taxon>
        <taxon>Pseudomonadati</taxon>
        <taxon>Pseudomonadota</taxon>
        <taxon>Gammaproteobacteria</taxon>
        <taxon>Vibrionales</taxon>
        <taxon>Vibrionaceae</taxon>
        <taxon>Vibrio</taxon>
    </lineage>
</organism>
<dbReference type="PANTHER" id="PTHR42755:SF1">
    <property type="entry name" value="3-DEOXY-D-MANNO-OCTULOSONIC ACID TRANSFERASE, MITOCHONDRIAL-RELATED"/>
    <property type="match status" value="1"/>
</dbReference>
<comment type="function">
    <text evidence="7">Involved in lipopolysaccharide (LPS) biosynthesis. Catalyzes the transfer of 3-deoxy-D-manno-octulosonate (Kdo) residue(s) from CMP-Kdo to lipid IV(A), the tetraacyldisaccharide-1,4'-bisphosphate precursor of lipid A.</text>
</comment>
<dbReference type="RefSeq" id="WP_284194179.1">
    <property type="nucleotide sequence ID" value="NZ_BSPW01000105.1"/>
</dbReference>
<keyword evidence="10" id="KW-1185">Reference proteome</keyword>
<sequence>MIRFFYTLVLFLITPFFLPSLYKNKQGKPSVGKRWKEHFGMTPNINNPNDLPVIWIHAVSVGEVLAAIPLIKALSTAKPDHKIIITTTTSTGAKQAEAISDIAEHRYMPLDFSFCVRLFINKIKPKQLLIIETELWPNTLASAKKAGVSISIVNARLSEKSFNGYLKVKPLVKYMVNHIDLIICQHEDDKKRFLQLGFRQQNLAVSGSIKFDIHIEEQIKIKGLELRQKLGLDRPVWIAASTHEGEDSIILSAHKMVLDSVANAILILVPRHPERFKAVETLCHREFLTVSRTSGEAIEQDTTVYLGDTMGEMLILLEASDICFMGGSLIGDKVGGHNLLEPAALGKPTLTGPSYFNFTDITNQLISTSGCQVIRSDIELANSIIDLIKSPSQQEEQGMSAYKVVEQNRGALKKTLSYILENKL</sequence>
<name>A0ABQ6F6M4_9VIBR</name>
<gene>
    <name evidence="9" type="primary">waaA</name>
    <name evidence="9" type="ORF">GCM10007938_41360</name>
</gene>
<evidence type="ECO:0000256" key="3">
    <source>
        <dbReference type="ARBA" id="ARBA00019077"/>
    </source>
</evidence>
<evidence type="ECO:0000256" key="2">
    <source>
        <dbReference type="ARBA" id="ARBA00012621"/>
    </source>
</evidence>
<accession>A0ABQ6F6M4</accession>
<dbReference type="NCBIfam" id="NF004388">
    <property type="entry name" value="PRK05749.1-4"/>
    <property type="match status" value="1"/>
</dbReference>
<evidence type="ECO:0000256" key="7">
    <source>
        <dbReference type="RuleBase" id="RU365103"/>
    </source>
</evidence>
<comment type="subcellular location">
    <subcellularLocation>
        <location evidence="7">Cell membrane</location>
    </subcellularLocation>
</comment>
<dbReference type="Gene3D" id="3.40.50.2000">
    <property type="entry name" value="Glycogen Phosphorylase B"/>
    <property type="match status" value="1"/>
</dbReference>